<organism evidence="2 3">
    <name type="scientific">Methanothrix soehngenii (strain ATCC 5969 / DSM 3671 / JCM 10134 / NBRC 103675 / OCM 69 / GP-6)</name>
    <name type="common">Methanosaeta concilii</name>
    <dbReference type="NCBI Taxonomy" id="990316"/>
    <lineage>
        <taxon>Archaea</taxon>
        <taxon>Methanobacteriati</taxon>
        <taxon>Methanobacteriota</taxon>
        <taxon>Stenosarchaea group</taxon>
        <taxon>Methanomicrobia</taxon>
        <taxon>Methanotrichales</taxon>
        <taxon>Methanotrichaceae</taxon>
        <taxon>Methanothrix</taxon>
    </lineage>
</organism>
<name>F4BXG2_METSG</name>
<evidence type="ECO:0008006" key="4">
    <source>
        <dbReference type="Google" id="ProtNLM"/>
    </source>
</evidence>
<dbReference type="Proteomes" id="UP000007807">
    <property type="component" value="Chromosome"/>
</dbReference>
<dbReference type="GO" id="GO:0006508">
    <property type="term" value="P:proteolysis"/>
    <property type="evidence" value="ECO:0007669"/>
    <property type="project" value="InterPro"/>
</dbReference>
<feature type="region of interest" description="Disordered" evidence="1">
    <location>
        <begin position="389"/>
        <end position="413"/>
    </location>
</feature>
<gene>
    <name evidence="2" type="ordered locus">MCON_0652</name>
</gene>
<dbReference type="EMBL" id="CP002565">
    <property type="protein sequence ID" value="AEB67475.1"/>
    <property type="molecule type" value="Genomic_DNA"/>
</dbReference>
<sequence>MEKSSVIRLAAALLVGALLLVPLFSGIGAMAAENLRISPVMQKPEMISMANKSSELLSLAEPAATDTEVPAFGGSQALLNKADAANLVQNSIVNPLWANADQEDGLKVLQYSEILPQGTLIEPAFETFGRPSAAIVSQNPSWLFMIDEMPGAHFAHPVKLVVVDAVTRDQQVIETEWWPKVDSRQVFDKESIRADPALITFYKKPSRLTDAISDIRMIDSGLLAVASQCDAWAVIVCGFNDLPDTFDEDTEGIYSILKSLGIDDSHIYFLSPHTGHTGVDALNTIENVQWAINEVAAKSGVNDKVLFFYSSHGGVDGLVCSTGTSGGTIYAGDLDNWLDRITCKEMAIIVEACHSGSLIGKYSDGTFVPAESDLTADGETNRVIFTSASTDSSSYPDIDGPDDPNPSDSGSESIYGYIMAFSEPSADEDGDGRISFGEAYQYAWDNDVTRLRGDNMPQMLEAGLNRNNVFHQCLSSQTGSKFKKPLYEVPFERIIPEVIPQPGPVEKIVSRSGGL</sequence>
<evidence type="ECO:0000256" key="1">
    <source>
        <dbReference type="SAM" id="MobiDB-lite"/>
    </source>
</evidence>
<reference evidence="2 3" key="1">
    <citation type="journal article" date="2011" name="J. Bacteriol.">
        <title>Complete genome sequence of Methanosaeta concilii, a specialist in aceticlastic methanogenesis.</title>
        <authorList>
            <person name="Barber R.D."/>
            <person name="Zhang L."/>
            <person name="Harnack M."/>
            <person name="Olson M.V."/>
            <person name="Kaul R."/>
            <person name="Ingram-Smith C."/>
            <person name="Smith K.S."/>
        </authorList>
    </citation>
    <scope>NUCLEOTIDE SEQUENCE [LARGE SCALE GENOMIC DNA]</scope>
    <source>
        <strain evidence="3">ATCC 5969 / DSM 3671 / JCM 10134 / NBRC 103675 / OCM 69 / GP-6</strain>
    </source>
</reference>
<protein>
    <recommendedName>
        <fullName evidence="4">Caspase family protein</fullName>
    </recommendedName>
</protein>
<dbReference type="HOGENOM" id="CLU_528562_0_0_2"/>
<keyword evidence="3" id="KW-1185">Reference proteome</keyword>
<dbReference type="AlphaFoldDB" id="F4BXG2"/>
<accession>F4BXG2</accession>
<evidence type="ECO:0000313" key="3">
    <source>
        <dbReference type="Proteomes" id="UP000007807"/>
    </source>
</evidence>
<evidence type="ECO:0000313" key="2">
    <source>
        <dbReference type="EMBL" id="AEB67475.1"/>
    </source>
</evidence>
<dbReference type="InterPro" id="IPR001096">
    <property type="entry name" value="Peptidase_C13"/>
</dbReference>
<dbReference type="KEGG" id="mcj:MCON_0652"/>
<dbReference type="Gene3D" id="3.40.50.1460">
    <property type="match status" value="1"/>
</dbReference>
<dbReference type="PRINTS" id="PR00776">
    <property type="entry name" value="HEMOGLOBNASE"/>
</dbReference>
<proteinExistence type="predicted"/>
<dbReference type="GO" id="GO:0008233">
    <property type="term" value="F:peptidase activity"/>
    <property type="evidence" value="ECO:0007669"/>
    <property type="project" value="InterPro"/>
</dbReference>
<dbReference type="InParanoid" id="F4BXG2"/>
<dbReference type="Pfam" id="PF01650">
    <property type="entry name" value="Peptidase_C13"/>
    <property type="match status" value="1"/>
</dbReference>